<name>A0A8X8L9E5_CALTT</name>
<keyword evidence="2" id="KW-1185">Reference proteome</keyword>
<protein>
    <submittedName>
        <fullName evidence="1">Thioredoxin family protein</fullName>
    </submittedName>
</protein>
<evidence type="ECO:0000313" key="1">
    <source>
        <dbReference type="EMBL" id="QZT35527.1"/>
    </source>
</evidence>
<dbReference type="AlphaFoldDB" id="A0A8X8L9E5"/>
<proteinExistence type="predicted"/>
<sequence length="187" mass="21486">MSKNIAHKLGQGIAPQDFIDGMTVNRDKLTNWYDRFVWDEDKKAAFQQLRNRRNLRCAIIASDWCGDVVRNLPVVLKVVEEAGIPTEIFIMEQHLDLIDQFLTLGGRAIPKVLFTNQDGNVLAEWGPRPAYVQEPMVRFKQENPDPKAPDYDEKKTAAYEEILKRYGKGTDYQKLIVDELYSLLSAI</sequence>
<dbReference type="KEGG" id="cthu:HUR95_16965"/>
<dbReference type="RefSeq" id="WP_042684265.1">
    <property type="nucleotide sequence ID" value="NZ_AFCE01000084.1"/>
</dbReference>
<dbReference type="Proteomes" id="UP000825179">
    <property type="component" value="Chromosome"/>
</dbReference>
<dbReference type="OrthoDB" id="6120799at2"/>
<accession>A0A8X8L9E5</accession>
<gene>
    <name evidence="1" type="ORF">HUR95_16965</name>
</gene>
<reference evidence="1 2" key="1">
    <citation type="journal article" date="2020" name="Extremophiles">
        <title>Genomic analysis of Caldalkalibacillus thermarum TA2.A1 reveals aerobic alkaliphilic metabolism and evolutionary hallmarks linking alkaliphilic bacteria and plant life.</title>
        <authorList>
            <person name="de Jong S.I."/>
            <person name="van den Broek M.A."/>
            <person name="Merkel A.Y."/>
            <person name="de la Torre Cortes P."/>
            <person name="Kalamorz F."/>
            <person name="Cook G.M."/>
            <person name="van Loosdrecht M.C.M."/>
            <person name="McMillan D.G.G."/>
        </authorList>
    </citation>
    <scope>NUCLEOTIDE SEQUENCE [LARGE SCALE GENOMIC DNA]</scope>
    <source>
        <strain evidence="1 2">TA2.A1</strain>
    </source>
</reference>
<dbReference type="Pfam" id="PF14595">
    <property type="entry name" value="Thioredoxin_9"/>
    <property type="match status" value="1"/>
</dbReference>
<dbReference type="Gene3D" id="3.40.30.10">
    <property type="entry name" value="Glutaredoxin"/>
    <property type="match status" value="1"/>
</dbReference>
<evidence type="ECO:0000313" key="2">
    <source>
        <dbReference type="Proteomes" id="UP000825179"/>
    </source>
</evidence>
<dbReference type="EMBL" id="CP082237">
    <property type="protein sequence ID" value="QZT35527.1"/>
    <property type="molecule type" value="Genomic_DNA"/>
</dbReference>
<organism evidence="1 2">
    <name type="scientific">Caldalkalibacillus thermarum (strain TA2.A1)</name>
    <dbReference type="NCBI Taxonomy" id="986075"/>
    <lineage>
        <taxon>Bacteria</taxon>
        <taxon>Bacillati</taxon>
        <taxon>Bacillota</taxon>
        <taxon>Bacilli</taxon>
        <taxon>Bacillales</taxon>
        <taxon>Bacillaceae</taxon>
        <taxon>Caldalkalibacillus</taxon>
    </lineage>
</organism>